<sequence>SYYSKCLNNISLEFARIVTQDLVQVEINNKSFEFKRQKTNYPYAFSSSISSYKQTLLN</sequence>
<dbReference type="AlphaFoldDB" id="A0A9W4WWT0"/>
<keyword evidence="2" id="KW-1185">Reference proteome</keyword>
<dbReference type="EMBL" id="CAMKVN010007452">
    <property type="protein sequence ID" value="CAI2191514.1"/>
    <property type="molecule type" value="Genomic_DNA"/>
</dbReference>
<comment type="caution">
    <text evidence="1">The sequence shown here is derived from an EMBL/GenBank/DDBJ whole genome shotgun (WGS) entry which is preliminary data.</text>
</comment>
<gene>
    <name evidence="1" type="ORF">FWILDA_LOCUS15109</name>
</gene>
<dbReference type="Proteomes" id="UP001153678">
    <property type="component" value="Unassembled WGS sequence"/>
</dbReference>
<dbReference type="OrthoDB" id="2355298at2759"/>
<evidence type="ECO:0000313" key="2">
    <source>
        <dbReference type="Proteomes" id="UP001153678"/>
    </source>
</evidence>
<evidence type="ECO:0000313" key="1">
    <source>
        <dbReference type="EMBL" id="CAI2191514.1"/>
    </source>
</evidence>
<accession>A0A9W4WWT0</accession>
<name>A0A9W4WWT0_9GLOM</name>
<reference evidence="1" key="1">
    <citation type="submission" date="2022-08" db="EMBL/GenBank/DDBJ databases">
        <authorList>
            <person name="Kallberg Y."/>
            <person name="Tangrot J."/>
            <person name="Rosling A."/>
        </authorList>
    </citation>
    <scope>NUCLEOTIDE SEQUENCE</scope>
    <source>
        <strain evidence="1">Wild A</strain>
    </source>
</reference>
<proteinExistence type="predicted"/>
<protein>
    <submittedName>
        <fullName evidence="1">5507_t:CDS:1</fullName>
    </submittedName>
</protein>
<feature type="non-terminal residue" evidence="1">
    <location>
        <position position="1"/>
    </location>
</feature>
<organism evidence="1 2">
    <name type="scientific">Funneliformis geosporum</name>
    <dbReference type="NCBI Taxonomy" id="1117311"/>
    <lineage>
        <taxon>Eukaryota</taxon>
        <taxon>Fungi</taxon>
        <taxon>Fungi incertae sedis</taxon>
        <taxon>Mucoromycota</taxon>
        <taxon>Glomeromycotina</taxon>
        <taxon>Glomeromycetes</taxon>
        <taxon>Glomerales</taxon>
        <taxon>Glomeraceae</taxon>
        <taxon>Funneliformis</taxon>
    </lineage>
</organism>